<evidence type="ECO:0000313" key="1">
    <source>
        <dbReference type="EMBL" id="PCJ40913.1"/>
    </source>
</evidence>
<dbReference type="Proteomes" id="UP000228987">
    <property type="component" value="Unassembled WGS sequence"/>
</dbReference>
<reference evidence="2" key="1">
    <citation type="submission" date="2017-08" db="EMBL/GenBank/DDBJ databases">
        <title>A dynamic microbial community with high functional redundancy inhabits the cold, oxic subseafloor aquifer.</title>
        <authorList>
            <person name="Tully B.J."/>
            <person name="Wheat C.G."/>
            <person name="Glazer B.T."/>
            <person name="Huber J.A."/>
        </authorList>
    </citation>
    <scope>NUCLEOTIDE SEQUENCE [LARGE SCALE GENOMIC DNA]</scope>
</reference>
<dbReference type="EMBL" id="NVWI01000007">
    <property type="protein sequence ID" value="PCJ40913.1"/>
    <property type="molecule type" value="Genomic_DNA"/>
</dbReference>
<proteinExistence type="predicted"/>
<name>A0A2A5CAY0_9GAMM</name>
<dbReference type="AlphaFoldDB" id="A0A2A5CAY0"/>
<accession>A0A2A5CAY0</accession>
<evidence type="ECO:0000313" key="2">
    <source>
        <dbReference type="Proteomes" id="UP000228987"/>
    </source>
</evidence>
<sequence length="185" mass="20966">MRKVVIKGYKGNGRKVSALEFHELAWPFLSKLEFELVNNPSEVISQYGASMAQYKSKNSFYIAAVFNSADANSASVSCGRKWVEIYKIINGEQSYLGLSGSYSDLVKFFGFDTPSFYEFNSEKGGVTFNKILKDIQRTLPTVLHKTEIENLISIESEPHGMKHRMIRTFGENYLEDVSISSFNEI</sequence>
<gene>
    <name evidence="1" type="ORF">COA71_09950</name>
</gene>
<comment type="caution">
    <text evidence="1">The sequence shown here is derived from an EMBL/GenBank/DDBJ whole genome shotgun (WGS) entry which is preliminary data.</text>
</comment>
<protein>
    <submittedName>
        <fullName evidence="1">Uncharacterized protein</fullName>
    </submittedName>
</protein>
<organism evidence="1 2">
    <name type="scientific">SAR86 cluster bacterium</name>
    <dbReference type="NCBI Taxonomy" id="2030880"/>
    <lineage>
        <taxon>Bacteria</taxon>
        <taxon>Pseudomonadati</taxon>
        <taxon>Pseudomonadota</taxon>
        <taxon>Gammaproteobacteria</taxon>
        <taxon>SAR86 cluster</taxon>
    </lineage>
</organism>